<accession>A0A937M1R4</accession>
<comment type="caution">
    <text evidence="8">The sequence shown here is derived from an EMBL/GenBank/DDBJ whole genome shotgun (WGS) entry which is preliminary data.</text>
</comment>
<keyword evidence="4 6" id="KW-1133">Transmembrane helix</keyword>
<dbReference type="PANTHER" id="PTHR36115">
    <property type="entry name" value="PROLINE-RICH ANTIGEN HOMOLOG-RELATED"/>
    <property type="match status" value="1"/>
</dbReference>
<evidence type="ECO:0000256" key="2">
    <source>
        <dbReference type="ARBA" id="ARBA00022475"/>
    </source>
</evidence>
<dbReference type="AlphaFoldDB" id="A0A937M1R4"/>
<keyword evidence="3 6" id="KW-0812">Transmembrane</keyword>
<keyword evidence="2" id="KW-1003">Cell membrane</keyword>
<dbReference type="EMBL" id="JADHSG010000002">
    <property type="protein sequence ID" value="MBL6902953.1"/>
    <property type="molecule type" value="Genomic_DNA"/>
</dbReference>
<dbReference type="Proteomes" id="UP000705230">
    <property type="component" value="Unassembled WGS sequence"/>
</dbReference>
<dbReference type="GO" id="GO:0005886">
    <property type="term" value="C:plasma membrane"/>
    <property type="evidence" value="ECO:0007669"/>
    <property type="project" value="UniProtKB-SubCell"/>
</dbReference>
<dbReference type="Pfam" id="PF06271">
    <property type="entry name" value="RDD"/>
    <property type="match status" value="1"/>
</dbReference>
<reference evidence="8" key="1">
    <citation type="submission" date="2020-10" db="EMBL/GenBank/DDBJ databases">
        <title>Microbiome of the Black Sea water column analyzed by genome centric metagenomics.</title>
        <authorList>
            <person name="Cabello-Yeves P.J."/>
            <person name="Callieri C."/>
            <person name="Picazo A."/>
            <person name="Mehrshad M."/>
            <person name="Haro-Moreno J.M."/>
            <person name="Roda-Garcia J."/>
            <person name="Dzembekova N."/>
            <person name="Slabakova V."/>
            <person name="Slabakova N."/>
            <person name="Moncheva S."/>
            <person name="Rodriguez-Valera F."/>
        </authorList>
    </citation>
    <scope>NUCLEOTIDE SEQUENCE</scope>
    <source>
        <strain evidence="8">BS30m-G43</strain>
    </source>
</reference>
<evidence type="ECO:0000256" key="1">
    <source>
        <dbReference type="ARBA" id="ARBA00004651"/>
    </source>
</evidence>
<feature type="transmembrane region" description="Helical" evidence="6">
    <location>
        <begin position="21"/>
        <end position="42"/>
    </location>
</feature>
<comment type="subcellular location">
    <subcellularLocation>
        <location evidence="1">Cell membrane</location>
        <topology evidence="1">Multi-pass membrane protein</topology>
    </subcellularLocation>
</comment>
<dbReference type="InterPro" id="IPR051791">
    <property type="entry name" value="Pra-immunoreactive"/>
</dbReference>
<dbReference type="InterPro" id="IPR010432">
    <property type="entry name" value="RDD"/>
</dbReference>
<evidence type="ECO:0000313" key="8">
    <source>
        <dbReference type="EMBL" id="MBL6902953.1"/>
    </source>
</evidence>
<proteinExistence type="predicted"/>
<evidence type="ECO:0000256" key="6">
    <source>
        <dbReference type="SAM" id="Phobius"/>
    </source>
</evidence>
<dbReference type="PANTHER" id="PTHR36115:SF10">
    <property type="entry name" value="RDD DOMAIN-CONTAINING PROTEIN"/>
    <property type="match status" value="1"/>
</dbReference>
<evidence type="ECO:0000313" key="9">
    <source>
        <dbReference type="Proteomes" id="UP000705230"/>
    </source>
</evidence>
<feature type="transmembrane region" description="Helical" evidence="6">
    <location>
        <begin position="109"/>
        <end position="128"/>
    </location>
</feature>
<evidence type="ECO:0000256" key="4">
    <source>
        <dbReference type="ARBA" id="ARBA00022989"/>
    </source>
</evidence>
<organism evidence="8 9">
    <name type="scientific">SAR86 cluster bacterium</name>
    <dbReference type="NCBI Taxonomy" id="2030880"/>
    <lineage>
        <taxon>Bacteria</taxon>
        <taxon>Pseudomonadati</taxon>
        <taxon>Pseudomonadota</taxon>
        <taxon>Gammaproteobacteria</taxon>
        <taxon>SAR86 cluster</taxon>
    </lineage>
</organism>
<sequence>MNTQYKNVYPFKRIVASIYDSLLLLSVIFVLGYLSVFILNGFNWELPADPSQPILPGWYAVFLISFSSWGFFSFFWIRGNKTLGMAVWNIEIYSITGNKVTPLQALKRFCCNIIIVMALGIPLLQIYFTKEKIALNDIVSGTRLRIN</sequence>
<feature type="transmembrane region" description="Helical" evidence="6">
    <location>
        <begin position="57"/>
        <end position="77"/>
    </location>
</feature>
<protein>
    <submittedName>
        <fullName evidence="8">RDD family protein</fullName>
    </submittedName>
</protein>
<gene>
    <name evidence="8" type="ORF">ISR29_01990</name>
</gene>
<name>A0A937M1R4_9GAMM</name>
<evidence type="ECO:0000256" key="3">
    <source>
        <dbReference type="ARBA" id="ARBA00022692"/>
    </source>
</evidence>
<keyword evidence="5 6" id="KW-0472">Membrane</keyword>
<evidence type="ECO:0000256" key="5">
    <source>
        <dbReference type="ARBA" id="ARBA00023136"/>
    </source>
</evidence>
<feature type="domain" description="RDD" evidence="7">
    <location>
        <begin position="10"/>
        <end position="140"/>
    </location>
</feature>
<evidence type="ECO:0000259" key="7">
    <source>
        <dbReference type="Pfam" id="PF06271"/>
    </source>
</evidence>